<evidence type="ECO:0008006" key="4">
    <source>
        <dbReference type="Google" id="ProtNLM"/>
    </source>
</evidence>
<evidence type="ECO:0000256" key="1">
    <source>
        <dbReference type="SAM" id="SignalP"/>
    </source>
</evidence>
<keyword evidence="3" id="KW-1185">Reference proteome</keyword>
<dbReference type="AlphaFoldDB" id="A0A927M0R1"/>
<comment type="caution">
    <text evidence="2">The sequence shown here is derived from an EMBL/GenBank/DDBJ whole genome shotgun (WGS) entry which is preliminary data.</text>
</comment>
<proteinExistence type="predicted"/>
<organism evidence="2 3">
    <name type="scientific">Plantactinospora soyae</name>
    <dbReference type="NCBI Taxonomy" id="1544732"/>
    <lineage>
        <taxon>Bacteria</taxon>
        <taxon>Bacillati</taxon>
        <taxon>Actinomycetota</taxon>
        <taxon>Actinomycetes</taxon>
        <taxon>Micromonosporales</taxon>
        <taxon>Micromonosporaceae</taxon>
        <taxon>Plantactinospora</taxon>
    </lineage>
</organism>
<sequence length="117" mass="12481">MRRALNRAAAVLTALLIVIGAWTVQAPAASAAVAATCPSVRGSSNVEVPARVLKSPRAAVHNGPAAACRVTDYVPYGTTIYKTCSWMNLSTGNWWTLTNWGWIYEGYLDGNLARPCG</sequence>
<dbReference type="EMBL" id="JADBEB010000001">
    <property type="protein sequence ID" value="MBE1484662.1"/>
    <property type="molecule type" value="Genomic_DNA"/>
</dbReference>
<gene>
    <name evidence="2" type="ORF">H4W31_000300</name>
</gene>
<feature type="signal peptide" evidence="1">
    <location>
        <begin position="1"/>
        <end position="31"/>
    </location>
</feature>
<protein>
    <recommendedName>
        <fullName evidence="4">SH3 domain-containing protein</fullName>
    </recommendedName>
</protein>
<dbReference type="Proteomes" id="UP000649753">
    <property type="component" value="Unassembled WGS sequence"/>
</dbReference>
<dbReference type="RefSeq" id="WP_192764989.1">
    <property type="nucleotide sequence ID" value="NZ_JADBEB010000001.1"/>
</dbReference>
<keyword evidence="1" id="KW-0732">Signal</keyword>
<evidence type="ECO:0000313" key="2">
    <source>
        <dbReference type="EMBL" id="MBE1484662.1"/>
    </source>
</evidence>
<feature type="chain" id="PRO_5036759690" description="SH3 domain-containing protein" evidence="1">
    <location>
        <begin position="32"/>
        <end position="117"/>
    </location>
</feature>
<name>A0A927M0R1_9ACTN</name>
<accession>A0A927M0R1</accession>
<evidence type="ECO:0000313" key="3">
    <source>
        <dbReference type="Proteomes" id="UP000649753"/>
    </source>
</evidence>
<reference evidence="2" key="1">
    <citation type="submission" date="2020-10" db="EMBL/GenBank/DDBJ databases">
        <title>Sequencing the genomes of 1000 actinobacteria strains.</title>
        <authorList>
            <person name="Klenk H.-P."/>
        </authorList>
    </citation>
    <scope>NUCLEOTIDE SEQUENCE</scope>
    <source>
        <strain evidence="2">DSM 46832</strain>
    </source>
</reference>